<evidence type="ECO:0000256" key="1">
    <source>
        <dbReference type="SAM" id="MobiDB-lite"/>
    </source>
</evidence>
<gene>
    <name evidence="3" type="ORF">HIM_08713</name>
</gene>
<dbReference type="AlphaFoldDB" id="A0A0F7ZSS4"/>
<dbReference type="EMBL" id="KQ030558">
    <property type="protein sequence ID" value="KJZ71868.1"/>
    <property type="molecule type" value="Genomic_DNA"/>
</dbReference>
<evidence type="ECO:0000256" key="2">
    <source>
        <dbReference type="SAM" id="SignalP"/>
    </source>
</evidence>
<feature type="signal peptide" evidence="2">
    <location>
        <begin position="1"/>
        <end position="23"/>
    </location>
</feature>
<dbReference type="OrthoDB" id="4928207at2759"/>
<feature type="compositionally biased region" description="Acidic residues" evidence="1">
    <location>
        <begin position="480"/>
        <end position="489"/>
    </location>
</feature>
<dbReference type="Proteomes" id="UP000054481">
    <property type="component" value="Unassembled WGS sequence"/>
</dbReference>
<accession>A0A0F7ZSS4</accession>
<feature type="compositionally biased region" description="Polar residues" evidence="1">
    <location>
        <begin position="421"/>
        <end position="435"/>
    </location>
</feature>
<sequence>MSFTASKYTAVVAAVAALQGVSAQGFSENDIRGRLENQAEYGTPCYLPVKSYTLSKPGQEQVPPCIAEQGISALCEKFTEALTGAETEGEKQESLRAYKACLTGEKSTYKQDVLGCLKCKVQENFFSEAQGKIFGDVYDKAFAAFEEDETPKGGFWASYFQRFMNWDQYSSLPVPDGPKGTKALNHSAYYNFPEVQGLGEFTLRGKKYPEAALREEGLLPKEPIQRLDGAPGIVNVVVDDKQKPLDAPKPTTLLPVPSASKLPGNFQNTTASTAAPAPTKAAGDDQVGIVRALRDVDCFLQFFANGFLEFMLTPILSKPQPLADQKPVMVRRTEVIKLEVVVVTDIQELAPPVKVDSKERIAAAENTEGGKVAEKVVAIKGRDQTELNKAVKAIDEKTPIGVVGDVARPSQPAAPKAETASPVQNGSPATKTQSPAKGDGKFPPLTVPDDFDDDVEETPKTANKGTGKDANKAEEKVADKDEEEVADFC</sequence>
<evidence type="ECO:0000313" key="4">
    <source>
        <dbReference type="Proteomes" id="UP000054481"/>
    </source>
</evidence>
<reference evidence="3 4" key="1">
    <citation type="journal article" date="2014" name="Genome Biol. Evol.">
        <title>Comparative genomics and transcriptomics analyses reveal divergent lifestyle features of nematode endoparasitic fungus Hirsutella minnesotensis.</title>
        <authorList>
            <person name="Lai Y."/>
            <person name="Liu K."/>
            <person name="Zhang X."/>
            <person name="Zhang X."/>
            <person name="Li K."/>
            <person name="Wang N."/>
            <person name="Shu C."/>
            <person name="Wu Y."/>
            <person name="Wang C."/>
            <person name="Bushley K.E."/>
            <person name="Xiang M."/>
            <person name="Liu X."/>
        </authorList>
    </citation>
    <scope>NUCLEOTIDE SEQUENCE [LARGE SCALE GENOMIC DNA]</scope>
    <source>
        <strain evidence="3 4">3608</strain>
    </source>
</reference>
<name>A0A0F7ZSS4_9HYPO</name>
<keyword evidence="4" id="KW-1185">Reference proteome</keyword>
<protein>
    <submittedName>
        <fullName evidence="3">Uncharacterized protein</fullName>
    </submittedName>
</protein>
<evidence type="ECO:0000313" key="3">
    <source>
        <dbReference type="EMBL" id="KJZ71868.1"/>
    </source>
</evidence>
<keyword evidence="2" id="KW-0732">Signal</keyword>
<feature type="chain" id="PRO_5002526057" evidence="2">
    <location>
        <begin position="24"/>
        <end position="489"/>
    </location>
</feature>
<proteinExistence type="predicted"/>
<feature type="compositionally biased region" description="Basic and acidic residues" evidence="1">
    <location>
        <begin position="466"/>
        <end position="479"/>
    </location>
</feature>
<feature type="region of interest" description="Disordered" evidence="1">
    <location>
        <begin position="402"/>
        <end position="489"/>
    </location>
</feature>
<organism evidence="3 4">
    <name type="scientific">Hirsutella minnesotensis 3608</name>
    <dbReference type="NCBI Taxonomy" id="1043627"/>
    <lineage>
        <taxon>Eukaryota</taxon>
        <taxon>Fungi</taxon>
        <taxon>Dikarya</taxon>
        <taxon>Ascomycota</taxon>
        <taxon>Pezizomycotina</taxon>
        <taxon>Sordariomycetes</taxon>
        <taxon>Hypocreomycetidae</taxon>
        <taxon>Hypocreales</taxon>
        <taxon>Ophiocordycipitaceae</taxon>
        <taxon>Hirsutella</taxon>
    </lineage>
</organism>